<feature type="region of interest" description="Disordered" evidence="8">
    <location>
        <begin position="34"/>
        <end position="54"/>
    </location>
</feature>
<dbReference type="OrthoDB" id="437078at2759"/>
<evidence type="ECO:0000313" key="11">
    <source>
        <dbReference type="Proteomes" id="UP000799302"/>
    </source>
</evidence>
<feature type="compositionally biased region" description="Polar residues" evidence="8">
    <location>
        <begin position="161"/>
        <end position="176"/>
    </location>
</feature>
<comment type="subcellular location">
    <subcellularLocation>
        <location evidence="1 7">Nucleus</location>
    </subcellularLocation>
</comment>
<dbReference type="GO" id="GO:0000076">
    <property type="term" value="P:DNA replication checkpoint signaling"/>
    <property type="evidence" value="ECO:0007669"/>
    <property type="project" value="UniProtKB-UniRule"/>
</dbReference>
<comment type="similarity">
    <text evidence="2 7">Belongs to the CSM3 family.</text>
</comment>
<dbReference type="InterPro" id="IPR040038">
    <property type="entry name" value="TIPIN/Csm3/Swi3"/>
</dbReference>
<protein>
    <recommendedName>
        <fullName evidence="7">Chromosome segregation in meiosis protein</fullName>
    </recommendedName>
</protein>
<evidence type="ECO:0000256" key="6">
    <source>
        <dbReference type="ARBA" id="ARBA00023306"/>
    </source>
</evidence>
<evidence type="ECO:0000256" key="7">
    <source>
        <dbReference type="RuleBase" id="RU366049"/>
    </source>
</evidence>
<comment type="function">
    <text evidence="7">Plays an important role in the control of DNA replication and the maintenance of replication fork stability.</text>
</comment>
<evidence type="ECO:0000313" key="10">
    <source>
        <dbReference type="EMBL" id="KAF2672755.1"/>
    </source>
</evidence>
<dbReference type="GO" id="GO:0043111">
    <property type="term" value="P:replication fork arrest"/>
    <property type="evidence" value="ECO:0007669"/>
    <property type="project" value="TreeGrafter"/>
</dbReference>
<evidence type="ECO:0000256" key="1">
    <source>
        <dbReference type="ARBA" id="ARBA00004123"/>
    </source>
</evidence>
<dbReference type="PANTHER" id="PTHR13220">
    <property type="entry name" value="TIMELESS INTERACTING-RELATED"/>
    <property type="match status" value="1"/>
</dbReference>
<proteinExistence type="inferred from homology"/>
<feature type="compositionally biased region" description="Polar residues" evidence="8">
    <location>
        <begin position="192"/>
        <end position="205"/>
    </location>
</feature>
<evidence type="ECO:0000256" key="3">
    <source>
        <dbReference type="ARBA" id="ARBA00022763"/>
    </source>
</evidence>
<keyword evidence="6 7" id="KW-0131">Cell cycle</keyword>
<sequence>MAQDTDTHISGVEHDDLDELWNNEDMTFDQLAEAVGNSNDNTGEQIRRDGRSPRLPEDLVNIDEQVEIKKKKRAPIPKLDEIRLTSAAGIPTLQRISKSRIKFRGKGHEFSDVALLLGTYQLWLHELYPRAKFHDGLAIIEKLGHKKNVQRLRSDWINESKSSANLGSDSNLSNAPSPDPGSRSSIVPPDPNTNLSIPTDKSQAPSHGRAGSNGGEFSDAIPGAPDEDELEALLAGEPDSFESAPARNSSTLPTRTQAPSQSVAPGEFADEEDIMREMGMFDDFD</sequence>
<evidence type="ECO:0000256" key="4">
    <source>
        <dbReference type="ARBA" id="ARBA00022880"/>
    </source>
</evidence>
<dbReference type="GO" id="GO:0003677">
    <property type="term" value="F:DNA binding"/>
    <property type="evidence" value="ECO:0007669"/>
    <property type="project" value="TreeGrafter"/>
</dbReference>
<reference evidence="10" key="1">
    <citation type="journal article" date="2020" name="Stud. Mycol.">
        <title>101 Dothideomycetes genomes: a test case for predicting lifestyles and emergence of pathogens.</title>
        <authorList>
            <person name="Haridas S."/>
            <person name="Albert R."/>
            <person name="Binder M."/>
            <person name="Bloem J."/>
            <person name="Labutti K."/>
            <person name="Salamov A."/>
            <person name="Andreopoulos B."/>
            <person name="Baker S."/>
            <person name="Barry K."/>
            <person name="Bills G."/>
            <person name="Bluhm B."/>
            <person name="Cannon C."/>
            <person name="Castanera R."/>
            <person name="Culley D."/>
            <person name="Daum C."/>
            <person name="Ezra D."/>
            <person name="Gonzalez J."/>
            <person name="Henrissat B."/>
            <person name="Kuo A."/>
            <person name="Liang C."/>
            <person name="Lipzen A."/>
            <person name="Lutzoni F."/>
            <person name="Magnuson J."/>
            <person name="Mondo S."/>
            <person name="Nolan M."/>
            <person name="Ohm R."/>
            <person name="Pangilinan J."/>
            <person name="Park H.-J."/>
            <person name="Ramirez L."/>
            <person name="Alfaro M."/>
            <person name="Sun H."/>
            <person name="Tritt A."/>
            <person name="Yoshinaga Y."/>
            <person name="Zwiers L.-H."/>
            <person name="Turgeon B."/>
            <person name="Goodwin S."/>
            <person name="Spatafora J."/>
            <person name="Crous P."/>
            <person name="Grigoriev I."/>
        </authorList>
    </citation>
    <scope>NUCLEOTIDE SEQUENCE</scope>
    <source>
        <strain evidence="10">CBS 115976</strain>
    </source>
</reference>
<name>A0A6A6UKF2_9PEZI</name>
<keyword evidence="11" id="KW-1185">Reference proteome</keyword>
<feature type="region of interest" description="Disordered" evidence="8">
    <location>
        <begin position="161"/>
        <end position="285"/>
    </location>
</feature>
<feature type="compositionally biased region" description="Polar residues" evidence="8">
    <location>
        <begin position="246"/>
        <end position="263"/>
    </location>
</feature>
<organism evidence="10 11">
    <name type="scientific">Microthyrium microscopicum</name>
    <dbReference type="NCBI Taxonomy" id="703497"/>
    <lineage>
        <taxon>Eukaryota</taxon>
        <taxon>Fungi</taxon>
        <taxon>Dikarya</taxon>
        <taxon>Ascomycota</taxon>
        <taxon>Pezizomycotina</taxon>
        <taxon>Dothideomycetes</taxon>
        <taxon>Dothideomycetes incertae sedis</taxon>
        <taxon>Microthyriales</taxon>
        <taxon>Microthyriaceae</taxon>
        <taxon>Microthyrium</taxon>
    </lineage>
</organism>
<evidence type="ECO:0000259" key="9">
    <source>
        <dbReference type="Pfam" id="PF07962"/>
    </source>
</evidence>
<dbReference type="GO" id="GO:0031297">
    <property type="term" value="P:replication fork processing"/>
    <property type="evidence" value="ECO:0007669"/>
    <property type="project" value="UniProtKB-UniRule"/>
</dbReference>
<dbReference type="Pfam" id="PF07962">
    <property type="entry name" value="Swi3"/>
    <property type="match status" value="1"/>
</dbReference>
<keyword evidence="4" id="KW-0236">DNA replication inhibitor</keyword>
<dbReference type="PANTHER" id="PTHR13220:SF11">
    <property type="entry name" value="TIMELESS-INTERACTING PROTEIN"/>
    <property type="match status" value="1"/>
</dbReference>
<evidence type="ECO:0000256" key="5">
    <source>
        <dbReference type="ARBA" id="ARBA00023242"/>
    </source>
</evidence>
<dbReference type="AlphaFoldDB" id="A0A6A6UKF2"/>
<evidence type="ECO:0000256" key="8">
    <source>
        <dbReference type="SAM" id="MobiDB-lite"/>
    </source>
</evidence>
<dbReference type="EMBL" id="MU004231">
    <property type="protein sequence ID" value="KAF2672755.1"/>
    <property type="molecule type" value="Genomic_DNA"/>
</dbReference>
<feature type="compositionally biased region" description="Acidic residues" evidence="8">
    <location>
        <begin position="268"/>
        <end position="285"/>
    </location>
</feature>
<feature type="domain" description="Chromosome segregation in meiosis protein 3" evidence="9">
    <location>
        <begin position="78"/>
        <end position="160"/>
    </location>
</feature>
<dbReference type="InterPro" id="IPR012923">
    <property type="entry name" value="Csm3"/>
</dbReference>
<keyword evidence="5 7" id="KW-0539">Nucleus</keyword>
<accession>A0A6A6UKF2</accession>
<feature type="compositionally biased region" description="Basic and acidic residues" evidence="8">
    <location>
        <begin position="45"/>
        <end position="54"/>
    </location>
</feature>
<dbReference type="GO" id="GO:0031298">
    <property type="term" value="C:replication fork protection complex"/>
    <property type="evidence" value="ECO:0007669"/>
    <property type="project" value="TreeGrafter"/>
</dbReference>
<evidence type="ECO:0000256" key="2">
    <source>
        <dbReference type="ARBA" id="ARBA00006075"/>
    </source>
</evidence>
<dbReference type="GO" id="GO:0006974">
    <property type="term" value="P:DNA damage response"/>
    <property type="evidence" value="ECO:0007669"/>
    <property type="project" value="UniProtKB-KW"/>
</dbReference>
<keyword evidence="3 7" id="KW-0227">DNA damage</keyword>
<gene>
    <name evidence="10" type="ORF">BT63DRAFT_420965</name>
</gene>
<dbReference type="Proteomes" id="UP000799302">
    <property type="component" value="Unassembled WGS sequence"/>
</dbReference>